<dbReference type="EMBL" id="FNNI01000009">
    <property type="protein sequence ID" value="SDY01643.1"/>
    <property type="molecule type" value="Genomic_DNA"/>
</dbReference>
<dbReference type="GO" id="GO:0005886">
    <property type="term" value="C:plasma membrane"/>
    <property type="evidence" value="ECO:0007669"/>
    <property type="project" value="UniProtKB-SubCell"/>
</dbReference>
<dbReference type="GO" id="GO:0015031">
    <property type="term" value="P:protein transport"/>
    <property type="evidence" value="ECO:0007669"/>
    <property type="project" value="UniProtKB-KW"/>
</dbReference>
<dbReference type="Gene3D" id="1.20.120.1380">
    <property type="entry name" value="Flagellar FlhF biosynthesis protein, N domain"/>
    <property type="match status" value="1"/>
</dbReference>
<feature type="compositionally biased region" description="Polar residues" evidence="14">
    <location>
        <begin position="53"/>
        <end position="76"/>
    </location>
</feature>
<dbReference type="CDD" id="cd17873">
    <property type="entry name" value="FlhF"/>
    <property type="match status" value="1"/>
</dbReference>
<evidence type="ECO:0000256" key="1">
    <source>
        <dbReference type="ARBA" id="ARBA00004413"/>
    </source>
</evidence>
<evidence type="ECO:0000256" key="12">
    <source>
        <dbReference type="ARBA" id="ARBA00025337"/>
    </source>
</evidence>
<protein>
    <recommendedName>
        <fullName evidence="3 13">Flagellar biosynthesis protein FlhF</fullName>
    </recommendedName>
</protein>
<dbReference type="RefSeq" id="WP_092571739.1">
    <property type="nucleotide sequence ID" value="NZ_BMXH01000007.1"/>
</dbReference>
<keyword evidence="17" id="KW-0282">Flagellum</keyword>
<keyword evidence="7" id="KW-1005">Bacterial flagellum biogenesis</keyword>
<keyword evidence="17" id="KW-0966">Cell projection</keyword>
<dbReference type="OrthoDB" id="9778554at2"/>
<dbReference type="InterPro" id="IPR020006">
    <property type="entry name" value="FlhF"/>
</dbReference>
<keyword evidence="9" id="KW-0342">GTP-binding</keyword>
<evidence type="ECO:0000259" key="16">
    <source>
        <dbReference type="SMART" id="SM00962"/>
    </source>
</evidence>
<evidence type="ECO:0000313" key="17">
    <source>
        <dbReference type="EMBL" id="SDY01643.1"/>
    </source>
</evidence>
<dbReference type="PANTHER" id="PTHR43134:SF3">
    <property type="entry name" value="FLAGELLAR BIOSYNTHESIS PROTEIN FLHF"/>
    <property type="match status" value="1"/>
</dbReference>
<dbReference type="FunFam" id="3.40.50.300:FF:000695">
    <property type="entry name" value="Flagellar biosynthesis regulator FlhF"/>
    <property type="match status" value="1"/>
</dbReference>
<dbReference type="InterPro" id="IPR003593">
    <property type="entry name" value="AAA+_ATPase"/>
</dbReference>
<proteinExistence type="inferred from homology"/>
<dbReference type="InterPro" id="IPR000897">
    <property type="entry name" value="SRP54_GTPase_dom"/>
</dbReference>
<evidence type="ECO:0000256" key="10">
    <source>
        <dbReference type="ARBA" id="ARBA00023136"/>
    </source>
</evidence>
<dbReference type="GO" id="GO:0005047">
    <property type="term" value="F:signal recognition particle binding"/>
    <property type="evidence" value="ECO:0007669"/>
    <property type="project" value="TreeGrafter"/>
</dbReference>
<dbReference type="Proteomes" id="UP000198500">
    <property type="component" value="Unassembled WGS sequence"/>
</dbReference>
<evidence type="ECO:0000256" key="14">
    <source>
        <dbReference type="SAM" id="MobiDB-lite"/>
    </source>
</evidence>
<keyword evidence="11" id="KW-1006">Bacterial flagellum protein export</keyword>
<dbReference type="Gene3D" id="3.40.50.300">
    <property type="entry name" value="P-loop containing nucleotide triphosphate hydrolases"/>
    <property type="match status" value="1"/>
</dbReference>
<dbReference type="GO" id="GO:0006614">
    <property type="term" value="P:SRP-dependent cotranslational protein targeting to membrane"/>
    <property type="evidence" value="ECO:0007669"/>
    <property type="project" value="UniProtKB-UniRule"/>
</dbReference>
<dbReference type="STRING" id="574349.SAMN05443545_10988"/>
<name>A0A1H3GE92_9GAMM</name>
<dbReference type="SUPFAM" id="SSF52540">
    <property type="entry name" value="P-loop containing nucleoside triphosphate hydrolases"/>
    <property type="match status" value="1"/>
</dbReference>
<evidence type="ECO:0000256" key="8">
    <source>
        <dbReference type="ARBA" id="ARBA00022927"/>
    </source>
</evidence>
<dbReference type="Pfam" id="PF00448">
    <property type="entry name" value="SRP54"/>
    <property type="match status" value="1"/>
</dbReference>
<evidence type="ECO:0000256" key="3">
    <source>
        <dbReference type="ARBA" id="ARBA00014919"/>
    </source>
</evidence>
<gene>
    <name evidence="17" type="ORF">SAMN05443545_10988</name>
</gene>
<organism evidence="17 18">
    <name type="scientific">Aidingimonas halophila</name>
    <dbReference type="NCBI Taxonomy" id="574349"/>
    <lineage>
        <taxon>Bacteria</taxon>
        <taxon>Pseudomonadati</taxon>
        <taxon>Pseudomonadota</taxon>
        <taxon>Gammaproteobacteria</taxon>
        <taxon>Oceanospirillales</taxon>
        <taxon>Halomonadaceae</taxon>
        <taxon>Aidingimonas</taxon>
    </lineage>
</organism>
<evidence type="ECO:0000256" key="6">
    <source>
        <dbReference type="ARBA" id="ARBA00022741"/>
    </source>
</evidence>
<keyword evidence="6" id="KW-0547">Nucleotide-binding</keyword>
<accession>A0A1H3GE92</accession>
<keyword evidence="5" id="KW-1003">Cell membrane</keyword>
<sequence>MSVRRFVGVNSREAMREVRASLGDDALILSNRRSDDGVEILALAEDDHGRMTESPQEVSARSPSTPVSPALTQSGSDSREAPHPTSDTSETSPVGHEDFAALSRQLLGEMQDMREMLSRRTPASDSGTAVSTHLRQRLVSAGFSMTLGDDIVAMLPDELTVLSPDDPRVNTWLTHQLMSSLQTPDDEASLLDEAGVIALVGPTGVGKTTTTAKLAARYVMQHGSDGVALVTTDGYRIGAHDQLRIYADLLGIDIHALDSEADLASQLTRLDAKRLIIIDTVGMSQRDQRLVQQISALAQSRPVRLMLVLSAASQGETLDDVVSTYRQAADNAGSTLQHCILTKQDEAARLGPVLDSVIRHGLVLHYVSHGQQVPEDLSPAERHSLIDEALAAACDSPYTPDTAQLSARGIQLQQLSRGLLGQGRGLASAFESLRREVPGFMHVEAAWSLCHLPRSRQPDAWQSLESRVLPLARDVGKRSAGLMLLWGPVQHAGSDWAMPVQMVGGNGLPTALNWLRHRLPASGEERLDWASRELGVSSHVFSRCPTVPVMEWLAAWQLPWIAAAQHNTKVTHGGERVSLASLVTLASPAEVVTIRCRGRRVSVALSALDVSPGQSGSHTTASALPLQAWFGTLTDADSGREMGRRFWLVSPQAMEVSVLLERQMVHAELPALTRQAWQGLADAGLGDSDAALKLSLASGLASTAVRLEQDGEMWAMDTRAKLLNLLNGQRQRRARRLLEALLQAFVAQDALSELGASRRQVQYEKGAVDRPASVERSGESSYG</sequence>
<keyword evidence="10" id="KW-0472">Membrane</keyword>
<comment type="function">
    <text evidence="12">Necessary for flagellar biosynthesis. May be involved in translocation of the flagellum.</text>
</comment>
<evidence type="ECO:0000256" key="13">
    <source>
        <dbReference type="NCBIfam" id="TIGR03499"/>
    </source>
</evidence>
<feature type="domain" description="AAA+ ATPase" evidence="15">
    <location>
        <begin position="193"/>
        <end position="364"/>
    </location>
</feature>
<comment type="subcellular location">
    <subcellularLocation>
        <location evidence="1">Cell membrane</location>
        <topology evidence="1">Peripheral membrane protein</topology>
        <orientation evidence="1">Cytoplasmic side</orientation>
    </subcellularLocation>
</comment>
<evidence type="ECO:0000256" key="5">
    <source>
        <dbReference type="ARBA" id="ARBA00022475"/>
    </source>
</evidence>
<evidence type="ECO:0000256" key="7">
    <source>
        <dbReference type="ARBA" id="ARBA00022795"/>
    </source>
</evidence>
<dbReference type="AlphaFoldDB" id="A0A1H3GE92"/>
<evidence type="ECO:0000313" key="18">
    <source>
        <dbReference type="Proteomes" id="UP000198500"/>
    </source>
</evidence>
<feature type="region of interest" description="Disordered" evidence="14">
    <location>
        <begin position="45"/>
        <end position="96"/>
    </location>
</feature>
<keyword evidence="4" id="KW-0813">Transport</keyword>
<keyword evidence="17" id="KW-0969">Cilium</keyword>
<dbReference type="SMART" id="SM00382">
    <property type="entry name" value="AAA"/>
    <property type="match status" value="1"/>
</dbReference>
<evidence type="ECO:0000256" key="4">
    <source>
        <dbReference type="ARBA" id="ARBA00022448"/>
    </source>
</evidence>
<evidence type="ECO:0000256" key="9">
    <source>
        <dbReference type="ARBA" id="ARBA00023134"/>
    </source>
</evidence>
<dbReference type="SMART" id="SM00962">
    <property type="entry name" value="SRP54"/>
    <property type="match status" value="1"/>
</dbReference>
<dbReference type="InterPro" id="IPR047040">
    <property type="entry name" value="FlhF__GTPase_dom"/>
</dbReference>
<comment type="similarity">
    <text evidence="2">Belongs to the GTP-binding SRP family.</text>
</comment>
<dbReference type="InterPro" id="IPR027417">
    <property type="entry name" value="P-loop_NTPase"/>
</dbReference>
<evidence type="ECO:0000256" key="11">
    <source>
        <dbReference type="ARBA" id="ARBA00023225"/>
    </source>
</evidence>
<dbReference type="GO" id="GO:0005525">
    <property type="term" value="F:GTP binding"/>
    <property type="evidence" value="ECO:0007669"/>
    <property type="project" value="UniProtKB-UniRule"/>
</dbReference>
<evidence type="ECO:0000259" key="15">
    <source>
        <dbReference type="SMART" id="SM00382"/>
    </source>
</evidence>
<dbReference type="GO" id="GO:0003924">
    <property type="term" value="F:GTPase activity"/>
    <property type="evidence" value="ECO:0007669"/>
    <property type="project" value="UniProtKB-UniRule"/>
</dbReference>
<feature type="domain" description="SRP54-type proteins GTP-binding" evidence="16">
    <location>
        <begin position="194"/>
        <end position="391"/>
    </location>
</feature>
<reference evidence="17 18" key="1">
    <citation type="submission" date="2016-10" db="EMBL/GenBank/DDBJ databases">
        <authorList>
            <person name="de Groot N.N."/>
        </authorList>
    </citation>
    <scope>NUCLEOTIDE SEQUENCE [LARGE SCALE GENOMIC DNA]</scope>
    <source>
        <strain evidence="17 18">DSM 19219</strain>
    </source>
</reference>
<keyword evidence="18" id="KW-1185">Reference proteome</keyword>
<dbReference type="NCBIfam" id="TIGR03499">
    <property type="entry name" value="FlhF"/>
    <property type="match status" value="1"/>
</dbReference>
<dbReference type="PANTHER" id="PTHR43134">
    <property type="entry name" value="SIGNAL RECOGNITION PARTICLE RECEPTOR SUBUNIT ALPHA"/>
    <property type="match status" value="1"/>
</dbReference>
<dbReference type="GO" id="GO:0044781">
    <property type="term" value="P:bacterial-type flagellum organization"/>
    <property type="evidence" value="ECO:0007669"/>
    <property type="project" value="UniProtKB-UniRule"/>
</dbReference>
<keyword evidence="8" id="KW-0653">Protein transport</keyword>
<evidence type="ECO:0000256" key="2">
    <source>
        <dbReference type="ARBA" id="ARBA00008531"/>
    </source>
</evidence>